<dbReference type="EMBL" id="CAFAAL010000003">
    <property type="protein sequence ID" value="CAB4791873.1"/>
    <property type="molecule type" value="Genomic_DNA"/>
</dbReference>
<dbReference type="InterPro" id="IPR001173">
    <property type="entry name" value="Glyco_trans_2-like"/>
</dbReference>
<evidence type="ECO:0000313" key="8">
    <source>
        <dbReference type="EMBL" id="CAB4854937.1"/>
    </source>
</evidence>
<gene>
    <name evidence="5" type="ORF">UFOPK2658_00087</name>
    <name evidence="6" type="ORF">UFOPK2880_00178</name>
    <name evidence="7" type="ORF">UFOPK3004_00074</name>
    <name evidence="8" type="ORF">UFOPK3304_00010</name>
    <name evidence="9" type="ORF">UFOPK3494_00062</name>
    <name evidence="10" type="ORF">UFOPK4134_00134</name>
</gene>
<name>A0A6J6X7T3_9ZZZZ</name>
<dbReference type="Pfam" id="PF00535">
    <property type="entry name" value="Glycos_transf_2"/>
    <property type="match status" value="1"/>
</dbReference>
<evidence type="ECO:0000313" key="6">
    <source>
        <dbReference type="EMBL" id="CAB4762121.1"/>
    </source>
</evidence>
<protein>
    <submittedName>
        <fullName evidence="7">Unannotated protein</fullName>
    </submittedName>
</protein>
<dbReference type="CDD" id="cd06442">
    <property type="entry name" value="DPM1_like"/>
    <property type="match status" value="1"/>
</dbReference>
<evidence type="ECO:0000313" key="5">
    <source>
        <dbReference type="EMBL" id="CAB4705906.1"/>
    </source>
</evidence>
<comment type="similarity">
    <text evidence="1">Belongs to the glycosyltransferase 2 family.</text>
</comment>
<evidence type="ECO:0000313" key="7">
    <source>
        <dbReference type="EMBL" id="CAB4791873.1"/>
    </source>
</evidence>
<dbReference type="PANTHER" id="PTHR43398:SF1">
    <property type="entry name" value="DOLICHOL-PHOSPHATE MANNOSYLTRANSFERASE SUBUNIT 1"/>
    <property type="match status" value="1"/>
</dbReference>
<evidence type="ECO:0000256" key="3">
    <source>
        <dbReference type="ARBA" id="ARBA00022679"/>
    </source>
</evidence>
<dbReference type="GO" id="GO:0009247">
    <property type="term" value="P:glycolipid biosynthetic process"/>
    <property type="evidence" value="ECO:0007669"/>
    <property type="project" value="TreeGrafter"/>
</dbReference>
<evidence type="ECO:0000313" key="9">
    <source>
        <dbReference type="EMBL" id="CAB4887725.1"/>
    </source>
</evidence>
<sequence>MIQGSVDDKVLPVRRVVVVIPTYNEVGNIAQVIAGVMAALPDASILVVDDNSPDGTADLVDKIATELPANFPGFVKVHRRQNKAGLGAAYRDGFAVALELGATICVQMDADLSHNPMYLPAIVSVVDMEADAALGSRYIPGGRIENWPPLRHFLSRWGNRFAAGMLGLAINDATSGYRAYSRSILERMDFASVQAEGYGFQVEMSHRAVRCGGRIVEVPILFTDRVVGESKLTHHIIGEAFGLVVKLWFTDRVLRRIQRR</sequence>
<dbReference type="AlphaFoldDB" id="A0A6J6X7T3"/>
<proteinExistence type="inferred from homology"/>
<dbReference type="Gene3D" id="3.90.550.10">
    <property type="entry name" value="Spore Coat Polysaccharide Biosynthesis Protein SpsA, Chain A"/>
    <property type="match status" value="1"/>
</dbReference>
<evidence type="ECO:0000256" key="2">
    <source>
        <dbReference type="ARBA" id="ARBA00022676"/>
    </source>
</evidence>
<keyword evidence="2" id="KW-0328">Glycosyltransferase</keyword>
<keyword evidence="3" id="KW-0808">Transferase</keyword>
<organism evidence="7">
    <name type="scientific">freshwater metagenome</name>
    <dbReference type="NCBI Taxonomy" id="449393"/>
    <lineage>
        <taxon>unclassified sequences</taxon>
        <taxon>metagenomes</taxon>
        <taxon>ecological metagenomes</taxon>
    </lineage>
</organism>
<dbReference type="EMBL" id="CAFBMF010000002">
    <property type="protein sequence ID" value="CAB4887725.1"/>
    <property type="molecule type" value="Genomic_DNA"/>
</dbReference>
<dbReference type="EMBL" id="CAEZYH010000002">
    <property type="protein sequence ID" value="CAB4705906.1"/>
    <property type="molecule type" value="Genomic_DNA"/>
</dbReference>
<evidence type="ECO:0000313" key="10">
    <source>
        <dbReference type="EMBL" id="CAB5018596.1"/>
    </source>
</evidence>
<dbReference type="InterPro" id="IPR029044">
    <property type="entry name" value="Nucleotide-diphossugar_trans"/>
</dbReference>
<dbReference type="EMBL" id="CAFBLJ010000001">
    <property type="protein sequence ID" value="CAB4854937.1"/>
    <property type="molecule type" value="Genomic_DNA"/>
</dbReference>
<dbReference type="SUPFAM" id="SSF53448">
    <property type="entry name" value="Nucleotide-diphospho-sugar transferases"/>
    <property type="match status" value="1"/>
</dbReference>
<reference evidence="7" key="1">
    <citation type="submission" date="2020-05" db="EMBL/GenBank/DDBJ databases">
        <authorList>
            <person name="Chiriac C."/>
            <person name="Salcher M."/>
            <person name="Ghai R."/>
            <person name="Kavagutti S V."/>
        </authorList>
    </citation>
    <scope>NUCLEOTIDE SEQUENCE</scope>
</reference>
<evidence type="ECO:0000259" key="4">
    <source>
        <dbReference type="Pfam" id="PF00535"/>
    </source>
</evidence>
<accession>A0A6J6X7T3</accession>
<dbReference type="GO" id="GO:0016020">
    <property type="term" value="C:membrane"/>
    <property type="evidence" value="ECO:0007669"/>
    <property type="project" value="GOC"/>
</dbReference>
<evidence type="ECO:0000256" key="1">
    <source>
        <dbReference type="ARBA" id="ARBA00006739"/>
    </source>
</evidence>
<dbReference type="InterPro" id="IPR039528">
    <property type="entry name" value="DPM1-like"/>
</dbReference>
<dbReference type="FunFam" id="3.90.550.10:FF:000122">
    <property type="entry name" value="Dolichol-phosphate mannosyltransferase subunit 1"/>
    <property type="match status" value="1"/>
</dbReference>
<dbReference type="PANTHER" id="PTHR43398">
    <property type="entry name" value="DOLICHOL-PHOSPHATE MANNOSYLTRANSFERASE SUBUNIT 1"/>
    <property type="match status" value="1"/>
</dbReference>
<feature type="domain" description="Glycosyltransferase 2-like" evidence="4">
    <location>
        <begin position="18"/>
        <end position="187"/>
    </location>
</feature>
<dbReference type="EMBL" id="CAFBPS010000004">
    <property type="protein sequence ID" value="CAB5018596.1"/>
    <property type="molecule type" value="Genomic_DNA"/>
</dbReference>
<dbReference type="EMBL" id="CAEZZP010000005">
    <property type="protein sequence ID" value="CAB4762121.1"/>
    <property type="molecule type" value="Genomic_DNA"/>
</dbReference>
<dbReference type="GO" id="GO:0004582">
    <property type="term" value="F:dolichyl-phosphate beta-D-mannosyltransferase activity"/>
    <property type="evidence" value="ECO:0007669"/>
    <property type="project" value="InterPro"/>
</dbReference>